<gene>
    <name evidence="2" type="ORF">BZG02_08720</name>
</gene>
<evidence type="ECO:0000259" key="1">
    <source>
        <dbReference type="Pfam" id="PF21544"/>
    </source>
</evidence>
<dbReference type="OrthoDB" id="9807410at2"/>
<accession>A0A2N3HZH0</accession>
<dbReference type="Pfam" id="PF21544">
    <property type="entry name" value="PorZ_N_b_propeller"/>
    <property type="match status" value="1"/>
</dbReference>
<dbReference type="Proteomes" id="UP000233535">
    <property type="component" value="Unassembled WGS sequence"/>
</dbReference>
<protein>
    <recommendedName>
        <fullName evidence="1">PorZ N-terminal beta-propeller domain-containing protein</fullName>
    </recommendedName>
</protein>
<dbReference type="EMBL" id="MVDD01000005">
    <property type="protein sequence ID" value="PKQ63451.1"/>
    <property type="molecule type" value="Genomic_DNA"/>
</dbReference>
<dbReference type="InterPro" id="IPR015943">
    <property type="entry name" value="WD40/YVTN_repeat-like_dom_sf"/>
</dbReference>
<evidence type="ECO:0000313" key="2">
    <source>
        <dbReference type="EMBL" id="PKQ63451.1"/>
    </source>
</evidence>
<sequence length="760" mass="83129">MIQRFLSVFTFLFLLLISNGQSQIKIGEWREHLPYQKAKSLLKGGESLYCLSESGLFSYSLNDNEIVAYSKTKGLSESEISAIGWHEGSESLIVAYKSGNLDIISKGVISNIADIKKFGLIEDKSINAIVSTADLVYLATNFGIVAINLDKKEVADTYFIVSDGGNLRVNDIAINANKIWAATNQGIYTASLTGSNLSDFNNWSREIGLPDYQKECEHLVLVEETVIASRFVSETASELYQTSNGAWVSFSGSFAKVYSLREMNNELWVVQTDKTRIFSSNGNEKTSVNYSGLTEIRDVLEVEGRSFVADNQKSLCEISTTGAITIKPDGPLSGSITNLFSVAEQTWAVAGGTGATNEGLGELAGLFLFEDQEWNNYSKENTTAFQNKMDLHLLAGNKREPSLVYVASWGAGIFVFEDKEYQANWNFENSPLGTKGISGMDSDEDGMLWILDANSSAPVKVRSMEEEWTSLTYTALANRVDMQKILCLDNGDKWVLSAPGQSLFAFNENGTLANQDDDAIASFLIRDENNSIISSKVFDVIEDDTGDVWVGTSNGVAVYSNPGTIFRTGDFFAYQPIISIDGSTQFLLGTESVNTIAINGANQKWMGTANTGAFLISENGDEQLAHFTSENSPLPSNAVDKISVNPKTGEVFFITDKGMVSYKGEVTAGNESYNNLYVYPNPVRETYHGDVVVSGLIAESTVKITDISGNLVMEGESEGGQFIWDGRNFNGSRVHTGVYLIFCSNSDGSKSKVIKLLFIN</sequence>
<dbReference type="RefSeq" id="WP_101261039.1">
    <property type="nucleotide sequence ID" value="NZ_MVDD01000005.1"/>
</dbReference>
<keyword evidence="3" id="KW-1185">Reference proteome</keyword>
<name>A0A2N3HZH0_9BACT</name>
<dbReference type="InterPro" id="IPR026444">
    <property type="entry name" value="Secre_tail"/>
</dbReference>
<dbReference type="SUPFAM" id="SSF63829">
    <property type="entry name" value="Calcium-dependent phosphotriesterase"/>
    <property type="match status" value="1"/>
</dbReference>
<dbReference type="AlphaFoldDB" id="A0A2N3HZH0"/>
<evidence type="ECO:0000313" key="3">
    <source>
        <dbReference type="Proteomes" id="UP000233535"/>
    </source>
</evidence>
<organism evidence="2 3">
    <name type="scientific">Labilibaculum filiforme</name>
    <dbReference type="NCBI Taxonomy" id="1940526"/>
    <lineage>
        <taxon>Bacteria</taxon>
        <taxon>Pseudomonadati</taxon>
        <taxon>Bacteroidota</taxon>
        <taxon>Bacteroidia</taxon>
        <taxon>Marinilabiliales</taxon>
        <taxon>Marinifilaceae</taxon>
        <taxon>Labilibaculum</taxon>
    </lineage>
</organism>
<reference evidence="2 3" key="1">
    <citation type="journal article" date="2017" name="Front. Microbiol.">
        <title>Labilibaculum manganireducens gen. nov., sp. nov. and Labilibaculum filiforme sp. nov., Novel Bacteroidetes Isolated from Subsurface Sediments of the Baltic Sea.</title>
        <authorList>
            <person name="Vandieken V."/>
            <person name="Marshall I.P."/>
            <person name="Niemann H."/>
            <person name="Engelen B."/>
            <person name="Cypionka H."/>
        </authorList>
    </citation>
    <scope>NUCLEOTIDE SEQUENCE [LARGE SCALE GENOMIC DNA]</scope>
    <source>
        <strain evidence="2 3">59.16B</strain>
    </source>
</reference>
<dbReference type="Gene3D" id="2.60.40.4070">
    <property type="match status" value="1"/>
</dbReference>
<comment type="caution">
    <text evidence="2">The sequence shown here is derived from an EMBL/GenBank/DDBJ whole genome shotgun (WGS) entry which is preliminary data.</text>
</comment>
<feature type="domain" description="PorZ N-terminal beta-propeller" evidence="1">
    <location>
        <begin position="48"/>
        <end position="204"/>
    </location>
</feature>
<proteinExistence type="predicted"/>
<dbReference type="Gene3D" id="2.130.10.10">
    <property type="entry name" value="YVTN repeat-like/Quinoprotein amine dehydrogenase"/>
    <property type="match status" value="2"/>
</dbReference>
<dbReference type="NCBIfam" id="TIGR04183">
    <property type="entry name" value="Por_Secre_tail"/>
    <property type="match status" value="1"/>
</dbReference>
<dbReference type="InterPro" id="IPR048954">
    <property type="entry name" value="PorZ_N"/>
</dbReference>